<keyword evidence="5" id="KW-0274">FAD</keyword>
<dbReference type="Pfam" id="PF01494">
    <property type="entry name" value="FAD_binding_3"/>
    <property type="match status" value="1"/>
</dbReference>
<dbReference type="PANTHER" id="PTHR43876">
    <property type="entry name" value="UBIQUINONE BIOSYNTHESIS MONOOXYGENASE COQ6, MITOCHONDRIAL"/>
    <property type="match status" value="1"/>
</dbReference>
<dbReference type="GO" id="GO:0004497">
    <property type="term" value="F:monooxygenase activity"/>
    <property type="evidence" value="ECO:0007669"/>
    <property type="project" value="UniProtKB-KW"/>
</dbReference>
<dbReference type="RefSeq" id="WP_146301034.1">
    <property type="nucleotide sequence ID" value="NZ_CP042301.2"/>
</dbReference>
<evidence type="ECO:0000256" key="3">
    <source>
        <dbReference type="ARBA" id="ARBA00005349"/>
    </source>
</evidence>
<gene>
    <name evidence="9" type="ORF">FQ775_19600</name>
</gene>
<accession>A0A5B8L325</accession>
<dbReference type="OrthoDB" id="9796623at2"/>
<dbReference type="Proteomes" id="UP000321389">
    <property type="component" value="Chromosome"/>
</dbReference>
<keyword evidence="4" id="KW-0285">Flavoprotein</keyword>
<dbReference type="InterPro" id="IPR036188">
    <property type="entry name" value="FAD/NAD-bd_sf"/>
</dbReference>
<dbReference type="InterPro" id="IPR010971">
    <property type="entry name" value="UbiH/COQ6"/>
</dbReference>
<evidence type="ECO:0000256" key="7">
    <source>
        <dbReference type="ARBA" id="ARBA00023033"/>
    </source>
</evidence>
<comment type="pathway">
    <text evidence="2">Cofactor biosynthesis; ubiquinone biosynthesis.</text>
</comment>
<evidence type="ECO:0000256" key="2">
    <source>
        <dbReference type="ARBA" id="ARBA00004749"/>
    </source>
</evidence>
<keyword evidence="7" id="KW-0503">Monooxygenase</keyword>
<dbReference type="EMBL" id="CP042301">
    <property type="protein sequence ID" value="QDZ02397.1"/>
    <property type="molecule type" value="Genomic_DNA"/>
</dbReference>
<evidence type="ECO:0000259" key="8">
    <source>
        <dbReference type="Pfam" id="PF01494"/>
    </source>
</evidence>
<dbReference type="PANTHER" id="PTHR43876:SF7">
    <property type="entry name" value="UBIQUINONE BIOSYNTHESIS MONOOXYGENASE COQ6, MITOCHONDRIAL"/>
    <property type="match status" value="1"/>
</dbReference>
<evidence type="ECO:0000313" key="10">
    <source>
        <dbReference type="Proteomes" id="UP000321389"/>
    </source>
</evidence>
<dbReference type="NCBIfam" id="NF005691">
    <property type="entry name" value="PRK07494.1"/>
    <property type="match status" value="1"/>
</dbReference>
<dbReference type="InterPro" id="IPR002938">
    <property type="entry name" value="FAD-bd"/>
</dbReference>
<dbReference type="PRINTS" id="PR00420">
    <property type="entry name" value="RNGMNOXGNASE"/>
</dbReference>
<dbReference type="Gene3D" id="3.50.50.60">
    <property type="entry name" value="FAD/NAD(P)-binding domain"/>
    <property type="match status" value="2"/>
</dbReference>
<evidence type="ECO:0000256" key="6">
    <source>
        <dbReference type="ARBA" id="ARBA00023002"/>
    </source>
</evidence>
<keyword evidence="6" id="KW-0560">Oxidoreductase</keyword>
<name>A0A5B8L325_9HYPH</name>
<comment type="similarity">
    <text evidence="3">Belongs to the UbiH/COQ6 family.</text>
</comment>
<dbReference type="SUPFAM" id="SSF51905">
    <property type="entry name" value="FAD/NAD(P)-binding domain"/>
    <property type="match status" value="1"/>
</dbReference>
<evidence type="ECO:0000256" key="1">
    <source>
        <dbReference type="ARBA" id="ARBA00001974"/>
    </source>
</evidence>
<dbReference type="GO" id="GO:0006744">
    <property type="term" value="P:ubiquinone biosynthetic process"/>
    <property type="evidence" value="ECO:0007669"/>
    <property type="project" value="UniProtKB-UniPathway"/>
</dbReference>
<protein>
    <submittedName>
        <fullName evidence="9">UbiH/UbiF family hydroxylase</fullName>
    </submittedName>
</protein>
<dbReference type="InterPro" id="IPR051205">
    <property type="entry name" value="UbiH/COQ6_monooxygenase"/>
</dbReference>
<sequence length="406" mass="43409">MANGDSGSVIVAGTGPAGLIAALALAHAGFSVSLLGPVPRTDDRRTTALMMPSLSFLDELGVREALVAGAAPLKTMRIVDATRRLVRSLPVTFRASEIGEEAFGHNIPNTVLNRELQAAVERAENIAWQRDMVAGWQIDAENVTANLDDGSAVAAQLAVAADGRGSAAREAAGIRAVRHSYRQTALVLNFAHERDHGFCSTEFHTETGPFTQVPLPGRRSSLVWVVRPEEAERLEALSDAEISLLIEEKMQSMLGRVTAEPGRQTYPLSAALPSRFARNRVALVGESAHVFPPIGAQGLNLGIRDVRDLVATAERFRGDPGSERALSDYSARRRPDIVARAGAVNALNASLLSGFLPAQLARSAGLGLLSALAPLRAFFMREGMEPGSGFRQAATSTREQVRRQRA</sequence>
<dbReference type="NCBIfam" id="TIGR01988">
    <property type="entry name" value="Ubi-OHases"/>
    <property type="match status" value="1"/>
</dbReference>
<evidence type="ECO:0000256" key="5">
    <source>
        <dbReference type="ARBA" id="ARBA00022827"/>
    </source>
</evidence>
<dbReference type="GO" id="GO:0016705">
    <property type="term" value="F:oxidoreductase activity, acting on paired donors, with incorporation or reduction of molecular oxygen"/>
    <property type="evidence" value="ECO:0007669"/>
    <property type="project" value="InterPro"/>
</dbReference>
<dbReference type="AlphaFoldDB" id="A0A5B8L325"/>
<keyword evidence="10" id="KW-1185">Reference proteome</keyword>
<comment type="cofactor">
    <cofactor evidence="1">
        <name>FAD</name>
        <dbReference type="ChEBI" id="CHEBI:57692"/>
    </cofactor>
</comment>
<dbReference type="GO" id="GO:0071949">
    <property type="term" value="F:FAD binding"/>
    <property type="evidence" value="ECO:0007669"/>
    <property type="project" value="InterPro"/>
</dbReference>
<feature type="domain" description="FAD-binding" evidence="8">
    <location>
        <begin position="8"/>
        <end position="335"/>
    </location>
</feature>
<organism evidence="9 10">
    <name type="scientific">Nitratireductor mangrovi</name>
    <dbReference type="NCBI Taxonomy" id="2599600"/>
    <lineage>
        <taxon>Bacteria</taxon>
        <taxon>Pseudomonadati</taxon>
        <taxon>Pseudomonadota</taxon>
        <taxon>Alphaproteobacteria</taxon>
        <taxon>Hyphomicrobiales</taxon>
        <taxon>Phyllobacteriaceae</taxon>
        <taxon>Nitratireductor</taxon>
    </lineage>
</organism>
<dbReference type="KEGG" id="niy:FQ775_19600"/>
<evidence type="ECO:0000256" key="4">
    <source>
        <dbReference type="ARBA" id="ARBA00022630"/>
    </source>
</evidence>
<dbReference type="UniPathway" id="UPA00232"/>
<evidence type="ECO:0000313" key="9">
    <source>
        <dbReference type="EMBL" id="QDZ02397.1"/>
    </source>
</evidence>
<proteinExistence type="inferred from homology"/>
<reference evidence="9" key="1">
    <citation type="submission" date="2020-04" db="EMBL/GenBank/DDBJ databases">
        <title>Nitratireductor sp. nov. isolated from mangrove soil.</title>
        <authorList>
            <person name="Ye Y."/>
        </authorList>
    </citation>
    <scope>NUCLEOTIDE SEQUENCE</scope>
    <source>
        <strain evidence="9">SY7</strain>
    </source>
</reference>